<protein>
    <recommendedName>
        <fullName evidence="3">alpha-galactosidase</fullName>
        <ecNumber evidence="3">3.2.1.22</ecNumber>
    </recommendedName>
</protein>
<evidence type="ECO:0000256" key="5">
    <source>
        <dbReference type="ARBA" id="ARBA00023295"/>
    </source>
</evidence>
<comment type="caution">
    <text evidence="6">The sequence shown here is derived from an EMBL/GenBank/DDBJ whole genome shotgun (WGS) entry which is preliminary data.</text>
</comment>
<evidence type="ECO:0000256" key="1">
    <source>
        <dbReference type="ARBA" id="ARBA00001255"/>
    </source>
</evidence>
<keyword evidence="7" id="KW-1185">Reference proteome</keyword>
<evidence type="ECO:0000256" key="3">
    <source>
        <dbReference type="ARBA" id="ARBA00012755"/>
    </source>
</evidence>
<evidence type="ECO:0000256" key="2">
    <source>
        <dbReference type="ARBA" id="ARBA00009743"/>
    </source>
</evidence>
<name>A0ABR4BG04_9LECA</name>
<comment type="catalytic activity">
    <reaction evidence="1">
        <text>Hydrolysis of terminal, non-reducing alpha-D-galactose residues in alpha-D-galactosides, including galactose oligosaccharides, galactomannans and galactolipids.</text>
        <dbReference type="EC" id="3.2.1.22"/>
    </reaction>
</comment>
<comment type="similarity">
    <text evidence="2">Belongs to the glycosyl hydrolase 27 family.</text>
</comment>
<dbReference type="InterPro" id="IPR002241">
    <property type="entry name" value="Glyco_hydro_27"/>
</dbReference>
<evidence type="ECO:0000256" key="4">
    <source>
        <dbReference type="ARBA" id="ARBA00022801"/>
    </source>
</evidence>
<keyword evidence="4" id="KW-0378">Hydrolase</keyword>
<organism evidence="6 7">
    <name type="scientific">Lepraria finkii</name>
    <dbReference type="NCBI Taxonomy" id="1340010"/>
    <lineage>
        <taxon>Eukaryota</taxon>
        <taxon>Fungi</taxon>
        <taxon>Dikarya</taxon>
        <taxon>Ascomycota</taxon>
        <taxon>Pezizomycotina</taxon>
        <taxon>Lecanoromycetes</taxon>
        <taxon>OSLEUM clade</taxon>
        <taxon>Lecanoromycetidae</taxon>
        <taxon>Lecanorales</taxon>
        <taxon>Lecanorineae</taxon>
        <taxon>Stereocaulaceae</taxon>
        <taxon>Lepraria</taxon>
    </lineage>
</organism>
<dbReference type="InterPro" id="IPR013785">
    <property type="entry name" value="Aldolase_TIM"/>
</dbReference>
<reference evidence="6 7" key="1">
    <citation type="submission" date="2024-09" db="EMBL/GenBank/DDBJ databases">
        <title>Rethinking Asexuality: The Enigmatic Case of Functional Sexual Genes in Lepraria (Stereocaulaceae).</title>
        <authorList>
            <person name="Doellman M."/>
            <person name="Sun Y."/>
            <person name="Barcenas-Pena A."/>
            <person name="Lumbsch H.T."/>
            <person name="Grewe F."/>
        </authorList>
    </citation>
    <scope>NUCLEOTIDE SEQUENCE [LARGE SCALE GENOMIC DNA]</scope>
    <source>
        <strain evidence="6 7">Grewe 0041</strain>
    </source>
</reference>
<evidence type="ECO:0000313" key="7">
    <source>
        <dbReference type="Proteomes" id="UP001590951"/>
    </source>
</evidence>
<gene>
    <name evidence="6" type="ORF">ABVK25_004670</name>
</gene>
<dbReference type="EC" id="3.2.1.22" evidence="3"/>
<proteinExistence type="inferred from homology"/>
<evidence type="ECO:0000313" key="6">
    <source>
        <dbReference type="EMBL" id="KAL2054848.1"/>
    </source>
</evidence>
<dbReference type="Pfam" id="PF16499">
    <property type="entry name" value="Melibiase_2"/>
    <property type="match status" value="1"/>
</dbReference>
<accession>A0ABR4BG04</accession>
<keyword evidence="5" id="KW-0326">Glycosidase</keyword>
<dbReference type="SUPFAM" id="SSF51445">
    <property type="entry name" value="(Trans)glycosidases"/>
    <property type="match status" value="1"/>
</dbReference>
<dbReference type="Gene3D" id="3.20.20.70">
    <property type="entry name" value="Aldolase class I"/>
    <property type="match status" value="1"/>
</dbReference>
<sequence length="115" mass="12713">MVTQPGHDYVCSIDSGWSTTGGDQNGRIVENTTVFSAHGSLKRFGDHLHSQGLKLGVYPLPGAVTSDGDKTIENTQIQPKDVSQPGYFARTTFFLWGKDGVQQWHDSEIRYLEAQ</sequence>
<dbReference type="InterPro" id="IPR017853">
    <property type="entry name" value="GH"/>
</dbReference>
<dbReference type="Proteomes" id="UP001590951">
    <property type="component" value="Unassembled WGS sequence"/>
</dbReference>
<dbReference type="EMBL" id="JBHFEH010000013">
    <property type="protein sequence ID" value="KAL2054848.1"/>
    <property type="molecule type" value="Genomic_DNA"/>
</dbReference>